<reference evidence="1" key="1">
    <citation type="journal article" date="2023" name="Insect Mol. Biol.">
        <title>Genome sequencing provides insights into the evolution of gene families encoding plant cell wall-degrading enzymes in longhorned beetles.</title>
        <authorList>
            <person name="Shin N.R."/>
            <person name="Okamura Y."/>
            <person name="Kirsch R."/>
            <person name="Pauchet Y."/>
        </authorList>
    </citation>
    <scope>NUCLEOTIDE SEQUENCE</scope>
    <source>
        <strain evidence="1">RBIC_L_NR</strain>
    </source>
</reference>
<name>A0AAV8Y0V8_9CUCU</name>
<dbReference type="Proteomes" id="UP001162156">
    <property type="component" value="Unassembled WGS sequence"/>
</dbReference>
<proteinExistence type="predicted"/>
<sequence>MDHNNFMELLGLMKDDIQKQDTHLRESVSAKKRLAATLCYLVTGNSYRDLMFATRIHESTINVMIPQVCKAIFQDYW</sequence>
<comment type="caution">
    <text evidence="1">The sequence shown here is derived from an EMBL/GenBank/DDBJ whole genome shotgun (WGS) entry which is preliminary data.</text>
</comment>
<evidence type="ECO:0008006" key="3">
    <source>
        <dbReference type="Google" id="ProtNLM"/>
    </source>
</evidence>
<dbReference type="EMBL" id="JANEYF010002623">
    <property type="protein sequence ID" value="KAJ8944107.1"/>
    <property type="molecule type" value="Genomic_DNA"/>
</dbReference>
<protein>
    <recommendedName>
        <fullName evidence="3">Nuclease HARBI1</fullName>
    </recommendedName>
</protein>
<keyword evidence="2" id="KW-1185">Reference proteome</keyword>
<evidence type="ECO:0000313" key="2">
    <source>
        <dbReference type="Proteomes" id="UP001162156"/>
    </source>
</evidence>
<dbReference type="AlphaFoldDB" id="A0AAV8Y0V8"/>
<gene>
    <name evidence="1" type="ORF">NQ314_009550</name>
</gene>
<accession>A0AAV8Y0V8</accession>
<organism evidence="1 2">
    <name type="scientific">Rhamnusium bicolor</name>
    <dbReference type="NCBI Taxonomy" id="1586634"/>
    <lineage>
        <taxon>Eukaryota</taxon>
        <taxon>Metazoa</taxon>
        <taxon>Ecdysozoa</taxon>
        <taxon>Arthropoda</taxon>
        <taxon>Hexapoda</taxon>
        <taxon>Insecta</taxon>
        <taxon>Pterygota</taxon>
        <taxon>Neoptera</taxon>
        <taxon>Endopterygota</taxon>
        <taxon>Coleoptera</taxon>
        <taxon>Polyphaga</taxon>
        <taxon>Cucujiformia</taxon>
        <taxon>Chrysomeloidea</taxon>
        <taxon>Cerambycidae</taxon>
        <taxon>Lepturinae</taxon>
        <taxon>Rhagiini</taxon>
        <taxon>Rhamnusium</taxon>
    </lineage>
</organism>
<evidence type="ECO:0000313" key="1">
    <source>
        <dbReference type="EMBL" id="KAJ8944107.1"/>
    </source>
</evidence>